<comment type="caution">
    <text evidence="3">The sequence shown here is derived from an EMBL/GenBank/DDBJ whole genome shotgun (WGS) entry which is preliminary data.</text>
</comment>
<dbReference type="PANTHER" id="PTHR30469">
    <property type="entry name" value="MULTIDRUG RESISTANCE PROTEIN MDTA"/>
    <property type="match status" value="1"/>
</dbReference>
<dbReference type="Proteomes" id="UP000233293">
    <property type="component" value="Unassembled WGS sequence"/>
</dbReference>
<evidence type="ECO:0000313" key="3">
    <source>
        <dbReference type="EMBL" id="PKU25886.1"/>
    </source>
</evidence>
<evidence type="ECO:0000313" key="4">
    <source>
        <dbReference type="Proteomes" id="UP000233293"/>
    </source>
</evidence>
<keyword evidence="2" id="KW-0732">Signal</keyword>
<feature type="chain" id="PRO_5014807444" evidence="2">
    <location>
        <begin position="25"/>
        <end position="251"/>
    </location>
</feature>
<dbReference type="GO" id="GO:0015562">
    <property type="term" value="F:efflux transmembrane transporter activity"/>
    <property type="evidence" value="ECO:0007669"/>
    <property type="project" value="TreeGrafter"/>
</dbReference>
<feature type="signal peptide" evidence="2">
    <location>
        <begin position="1"/>
        <end position="24"/>
    </location>
</feature>
<dbReference type="Gene3D" id="2.40.50.100">
    <property type="match status" value="1"/>
</dbReference>
<gene>
    <name evidence="3" type="ORF">CWS72_04850</name>
</gene>
<reference evidence="4" key="1">
    <citation type="submission" date="2017-12" db="EMBL/GenBank/DDBJ databases">
        <title>Draft genome sequence of Telmatospirillum siberiense 26-4b1T, an acidotolerant peatland alphaproteobacterium potentially involved in sulfur cycling.</title>
        <authorList>
            <person name="Hausmann B."/>
            <person name="Pjevac P."/>
            <person name="Schreck K."/>
            <person name="Herbold C.W."/>
            <person name="Daims H."/>
            <person name="Wagner M."/>
            <person name="Pester M."/>
            <person name="Loy A."/>
        </authorList>
    </citation>
    <scope>NUCLEOTIDE SEQUENCE [LARGE SCALE GENOMIC DNA]</scope>
    <source>
        <strain evidence="4">26-4b1</strain>
    </source>
</reference>
<dbReference type="NCBIfam" id="TIGR01730">
    <property type="entry name" value="RND_mfp"/>
    <property type="match status" value="1"/>
</dbReference>
<dbReference type="GO" id="GO:1990281">
    <property type="term" value="C:efflux pump complex"/>
    <property type="evidence" value="ECO:0007669"/>
    <property type="project" value="TreeGrafter"/>
</dbReference>
<dbReference type="Gene3D" id="2.40.30.170">
    <property type="match status" value="1"/>
</dbReference>
<evidence type="ECO:0000256" key="1">
    <source>
        <dbReference type="ARBA" id="ARBA00009477"/>
    </source>
</evidence>
<evidence type="ECO:0000256" key="2">
    <source>
        <dbReference type="SAM" id="SignalP"/>
    </source>
</evidence>
<sequence length="251" mass="26891">MARLTGFGAALAVLFLPLAEPASAQDAPQEIRAQLTPRESTTLAAEIGAKVERLGAREGERFRKGQILAAFDCSVQKSQVTEARAALTAAERTVAVDRRLFELKSIGGLEKDLAAAEEEKARAKVAEGMAVLAKCTIFAPFDGRVAEQKVHPQQFVQLGQPLMDILDDSVLELEFVVPSRWLAWLKPGYAFQAAIDETGRTYAANLSRIGARIDPVTQTVKVVGVISGPHADLLAGMSGRILITPPPGLAH</sequence>
<organism evidence="3 4">
    <name type="scientific">Telmatospirillum siberiense</name>
    <dbReference type="NCBI Taxonomy" id="382514"/>
    <lineage>
        <taxon>Bacteria</taxon>
        <taxon>Pseudomonadati</taxon>
        <taxon>Pseudomonadota</taxon>
        <taxon>Alphaproteobacteria</taxon>
        <taxon>Rhodospirillales</taxon>
        <taxon>Rhodospirillaceae</taxon>
        <taxon>Telmatospirillum</taxon>
    </lineage>
</organism>
<dbReference type="AlphaFoldDB" id="A0A2N3PZQ3"/>
<accession>A0A2N3PZQ3</accession>
<dbReference type="EMBL" id="PIUM01000003">
    <property type="protein sequence ID" value="PKU25886.1"/>
    <property type="molecule type" value="Genomic_DNA"/>
</dbReference>
<dbReference type="RefSeq" id="WP_101249431.1">
    <property type="nucleotide sequence ID" value="NZ_PIUM01000003.1"/>
</dbReference>
<comment type="similarity">
    <text evidence="1">Belongs to the membrane fusion protein (MFP) (TC 8.A.1) family.</text>
</comment>
<proteinExistence type="inferred from homology"/>
<dbReference type="SUPFAM" id="SSF111369">
    <property type="entry name" value="HlyD-like secretion proteins"/>
    <property type="match status" value="1"/>
</dbReference>
<dbReference type="InterPro" id="IPR006143">
    <property type="entry name" value="RND_pump_MFP"/>
</dbReference>
<name>A0A2N3PZQ3_9PROT</name>
<protein>
    <submittedName>
        <fullName evidence="3">Efflux RND transporter periplasmic adaptor subunit</fullName>
    </submittedName>
</protein>
<dbReference type="OrthoDB" id="9778796at2"/>
<keyword evidence="4" id="KW-1185">Reference proteome</keyword>